<name>A0A381RJ38_9ZZZZ</name>
<keyword evidence="2" id="KW-0436">Ligase</keyword>
<evidence type="ECO:0000259" key="4">
    <source>
        <dbReference type="Pfam" id="PF13193"/>
    </source>
</evidence>
<protein>
    <recommendedName>
        <fullName evidence="6">AMP-dependent synthetase/ligase domain-containing protein</fullName>
    </recommendedName>
</protein>
<dbReference type="PANTHER" id="PTHR43201:SF5">
    <property type="entry name" value="MEDIUM-CHAIN ACYL-COA LIGASE ACSF2, MITOCHONDRIAL"/>
    <property type="match status" value="1"/>
</dbReference>
<dbReference type="InterPro" id="IPR000873">
    <property type="entry name" value="AMP-dep_synth/lig_dom"/>
</dbReference>
<evidence type="ECO:0000256" key="2">
    <source>
        <dbReference type="ARBA" id="ARBA00022598"/>
    </source>
</evidence>
<dbReference type="EMBL" id="UINC01002009">
    <property type="protein sequence ID" value="SUZ91832.1"/>
    <property type="molecule type" value="Genomic_DNA"/>
</dbReference>
<dbReference type="GO" id="GO:0031956">
    <property type="term" value="F:medium-chain fatty acid-CoA ligase activity"/>
    <property type="evidence" value="ECO:0007669"/>
    <property type="project" value="TreeGrafter"/>
</dbReference>
<dbReference type="Pfam" id="PF13193">
    <property type="entry name" value="AMP-binding_C"/>
    <property type="match status" value="1"/>
</dbReference>
<feature type="non-terminal residue" evidence="5">
    <location>
        <position position="1"/>
    </location>
</feature>
<evidence type="ECO:0008006" key="6">
    <source>
        <dbReference type="Google" id="ProtNLM"/>
    </source>
</evidence>
<dbReference type="InterPro" id="IPR042099">
    <property type="entry name" value="ANL_N_sf"/>
</dbReference>
<accession>A0A381RJ38</accession>
<feature type="domain" description="AMP-dependent synthetase/ligase" evidence="3">
    <location>
        <begin position="25"/>
        <end position="180"/>
    </location>
</feature>
<evidence type="ECO:0000259" key="3">
    <source>
        <dbReference type="Pfam" id="PF00501"/>
    </source>
</evidence>
<dbReference type="Gene3D" id="3.40.50.12780">
    <property type="entry name" value="N-terminal domain of ligase-like"/>
    <property type="match status" value="1"/>
</dbReference>
<reference evidence="5" key="1">
    <citation type="submission" date="2018-05" db="EMBL/GenBank/DDBJ databases">
        <authorList>
            <person name="Lanie J.A."/>
            <person name="Ng W.-L."/>
            <person name="Kazmierczak K.M."/>
            <person name="Andrzejewski T.M."/>
            <person name="Davidsen T.M."/>
            <person name="Wayne K.J."/>
            <person name="Tettelin H."/>
            <person name="Glass J.I."/>
            <person name="Rusch D."/>
            <person name="Podicherti R."/>
            <person name="Tsui H.-C.T."/>
            <person name="Winkler M.E."/>
        </authorList>
    </citation>
    <scope>NUCLEOTIDE SEQUENCE</scope>
</reference>
<organism evidence="5">
    <name type="scientific">marine metagenome</name>
    <dbReference type="NCBI Taxonomy" id="408172"/>
    <lineage>
        <taxon>unclassified sequences</taxon>
        <taxon>metagenomes</taxon>
        <taxon>ecological metagenomes</taxon>
    </lineage>
</organism>
<dbReference type="InterPro" id="IPR045851">
    <property type="entry name" value="AMP-bd_C_sf"/>
</dbReference>
<evidence type="ECO:0000256" key="1">
    <source>
        <dbReference type="ARBA" id="ARBA00006432"/>
    </source>
</evidence>
<dbReference type="GO" id="GO:0006631">
    <property type="term" value="P:fatty acid metabolic process"/>
    <property type="evidence" value="ECO:0007669"/>
    <property type="project" value="TreeGrafter"/>
</dbReference>
<sequence>HNVIWSGISSRTSYPAVPDERHGTALSCTILNLLLLGPVWSFVRGTTAVLIDRTDPVGLAEAIRTDGVSRITLVPTLVHDLVEHPDVHREDLSGLTHMIIGAAHTPPELRQRWYDKFGTWPLVGYGLTEAPSGMVRDRAGHRANSTAAGFPLDPVEVLVVDRNGVDLPDGEVGEVCFRARSGGRWAGVWTPMLGYWNRPEATREALRGGLLHTGDLGHLDADGQLVVRGRQNQLILRGGANVYPAEVERVLLTHPDVAESAVIGLPDERLGERVVAVVVPVAGCSPDPADLSAHCAVDLARYKVPEKFLVVDELPRNAMGKVVPRDLLPLFGG</sequence>
<dbReference type="AlphaFoldDB" id="A0A381RJ38"/>
<gene>
    <name evidence="5" type="ORF">METZ01_LOCUS44686</name>
</gene>
<dbReference type="Gene3D" id="3.30.300.30">
    <property type="match status" value="1"/>
</dbReference>
<evidence type="ECO:0000313" key="5">
    <source>
        <dbReference type="EMBL" id="SUZ91832.1"/>
    </source>
</evidence>
<dbReference type="PANTHER" id="PTHR43201">
    <property type="entry name" value="ACYL-COA SYNTHETASE"/>
    <property type="match status" value="1"/>
</dbReference>
<feature type="domain" description="AMP-binding enzyme C-terminal" evidence="4">
    <location>
        <begin position="246"/>
        <end position="321"/>
    </location>
</feature>
<comment type="similarity">
    <text evidence="1">Belongs to the ATP-dependent AMP-binding enzyme family.</text>
</comment>
<proteinExistence type="inferred from homology"/>
<dbReference type="Pfam" id="PF00501">
    <property type="entry name" value="AMP-binding"/>
    <property type="match status" value="1"/>
</dbReference>
<dbReference type="SUPFAM" id="SSF56801">
    <property type="entry name" value="Acetyl-CoA synthetase-like"/>
    <property type="match status" value="1"/>
</dbReference>
<dbReference type="InterPro" id="IPR025110">
    <property type="entry name" value="AMP-bd_C"/>
</dbReference>